<dbReference type="Proteomes" id="UP001177021">
    <property type="component" value="Unassembled WGS sequence"/>
</dbReference>
<gene>
    <name evidence="1" type="ORF">MILVUS5_LOCUS10063</name>
</gene>
<name>A0ACB0J7N6_TRIPR</name>
<evidence type="ECO:0000313" key="2">
    <source>
        <dbReference type="Proteomes" id="UP001177021"/>
    </source>
</evidence>
<comment type="caution">
    <text evidence="1">The sequence shown here is derived from an EMBL/GenBank/DDBJ whole genome shotgun (WGS) entry which is preliminary data.</text>
</comment>
<dbReference type="EMBL" id="CASHSV030000024">
    <property type="protein sequence ID" value="CAJ2640170.1"/>
    <property type="molecule type" value="Genomic_DNA"/>
</dbReference>
<organism evidence="1 2">
    <name type="scientific">Trifolium pratense</name>
    <name type="common">Red clover</name>
    <dbReference type="NCBI Taxonomy" id="57577"/>
    <lineage>
        <taxon>Eukaryota</taxon>
        <taxon>Viridiplantae</taxon>
        <taxon>Streptophyta</taxon>
        <taxon>Embryophyta</taxon>
        <taxon>Tracheophyta</taxon>
        <taxon>Spermatophyta</taxon>
        <taxon>Magnoliopsida</taxon>
        <taxon>eudicotyledons</taxon>
        <taxon>Gunneridae</taxon>
        <taxon>Pentapetalae</taxon>
        <taxon>rosids</taxon>
        <taxon>fabids</taxon>
        <taxon>Fabales</taxon>
        <taxon>Fabaceae</taxon>
        <taxon>Papilionoideae</taxon>
        <taxon>50 kb inversion clade</taxon>
        <taxon>NPAAA clade</taxon>
        <taxon>Hologalegina</taxon>
        <taxon>IRL clade</taxon>
        <taxon>Trifolieae</taxon>
        <taxon>Trifolium</taxon>
    </lineage>
</organism>
<proteinExistence type="predicted"/>
<reference evidence="1" key="1">
    <citation type="submission" date="2023-10" db="EMBL/GenBank/DDBJ databases">
        <authorList>
            <person name="Rodriguez Cubillos JULIANA M."/>
            <person name="De Vega J."/>
        </authorList>
    </citation>
    <scope>NUCLEOTIDE SEQUENCE</scope>
</reference>
<keyword evidence="2" id="KW-1185">Reference proteome</keyword>
<sequence>MAAPEGLNMGQQRLAANQILHSGLRLWMECQAAKNIGGTDTTAGNRTEVMQNEEQKEYECNVDASFLQAKRLTGYGGCLQKRNGAFIQAVTEGEATVMLNAMCWLLDHRCY</sequence>
<accession>A0ACB0J7N6</accession>
<protein>
    <submittedName>
        <fullName evidence="1">Uncharacterized protein</fullName>
    </submittedName>
</protein>
<evidence type="ECO:0000313" key="1">
    <source>
        <dbReference type="EMBL" id="CAJ2640170.1"/>
    </source>
</evidence>